<feature type="region of interest" description="Disordered" evidence="1">
    <location>
        <begin position="431"/>
        <end position="461"/>
    </location>
</feature>
<feature type="signal peptide" evidence="2">
    <location>
        <begin position="1"/>
        <end position="35"/>
    </location>
</feature>
<feature type="chain" id="PRO_5014886579" evidence="2">
    <location>
        <begin position="36"/>
        <end position="700"/>
    </location>
</feature>
<sequence>MSPLRFFPLRSRRCGISARFLVCLAFLFCAFSSPAQTRWSIAGPAGGDARAFAAFPGQPDHLLLGTTNSWLYETTDEGSTWHRLVKLGAEDGLVLDSVVVDSADPSTVYVGAWKNSDDGGLWISHDRGRTWTESSAFRGQPVHALVQAPSDPSVLYAGTLAGVFRSSNGGATWSQISPQGSREIHEIESLAVDPVHPEIVYAGTWHLPWKTTDGGETWHNIKQGLIVDSDVFSIIVDPVHPSTVYLSACSGIYKSENSGALFRKVEGIPSEARRTRKLTQDPENREIVYAGTTEGLYKTENGGKSFRRMTDADVIVNDVYVDPRDSNRVLLATDRGGVLASQDAGVKFVASNQGISERKVAALLVDRTDPDCLYAGVVNDKKFGGVFRSTDGGAHWSQWGSGLGGRDVFALAQTDDGVVVAGTSSGIFVLDPPADDPPPADGAKAADPAGASALGDPASWEPRNTIANTVMKTITQTHMSTRVNIEKLVQAPTIELESPVNALDVSGDVWVAATNYGLLTSHDKGATWQGGPVVGEGNFLSVAVDGNNMAAARADGVVLSKDAGQSWWPMGVPTMLTRIHRVVFSPDGTLWLGAREGVYYTRDLGKTWMWVDRLPFRDVDDLSYDAALKRILVSSRSSDQIYAIDPKTMTWNWWQTGYDVVLIRAAGNRLIAASLADGVLMGPHTAPAESNPASATNAKE</sequence>
<evidence type="ECO:0000256" key="2">
    <source>
        <dbReference type="SAM" id="SignalP"/>
    </source>
</evidence>
<evidence type="ECO:0000256" key="1">
    <source>
        <dbReference type="SAM" id="MobiDB-lite"/>
    </source>
</evidence>
<dbReference type="AlphaFoldDB" id="A0A2N9L282"/>
<protein>
    <submittedName>
        <fullName evidence="3">BNR/Asp-box repeat domain/two component regulator propeller</fullName>
    </submittedName>
</protein>
<accession>A0A2N9L282</accession>
<dbReference type="SUPFAM" id="SSF110296">
    <property type="entry name" value="Oligoxyloglucan reducing end-specific cellobiohydrolase"/>
    <property type="match status" value="2"/>
</dbReference>
<dbReference type="GO" id="GO:0010411">
    <property type="term" value="P:xyloglucan metabolic process"/>
    <property type="evidence" value="ECO:0007669"/>
    <property type="project" value="TreeGrafter"/>
</dbReference>
<dbReference type="PANTHER" id="PTHR43739:SF5">
    <property type="entry name" value="EXO-ALPHA-SIALIDASE"/>
    <property type="match status" value="1"/>
</dbReference>
<keyword evidence="2" id="KW-0732">Signal</keyword>
<name>A0A2N9L282_9BACT</name>
<evidence type="ECO:0000313" key="4">
    <source>
        <dbReference type="Proteomes" id="UP000239735"/>
    </source>
</evidence>
<dbReference type="CDD" id="cd15482">
    <property type="entry name" value="Sialidase_non-viral"/>
    <property type="match status" value="1"/>
</dbReference>
<feature type="compositionally biased region" description="Low complexity" evidence="1">
    <location>
        <begin position="441"/>
        <end position="458"/>
    </location>
</feature>
<dbReference type="InterPro" id="IPR015943">
    <property type="entry name" value="WD40/YVTN_repeat-like_dom_sf"/>
</dbReference>
<evidence type="ECO:0000313" key="3">
    <source>
        <dbReference type="EMBL" id="SPE17398.1"/>
    </source>
</evidence>
<dbReference type="EMBL" id="OKRB01000001">
    <property type="protein sequence ID" value="SPE17398.1"/>
    <property type="molecule type" value="Genomic_DNA"/>
</dbReference>
<reference evidence="4" key="1">
    <citation type="submission" date="2018-02" db="EMBL/GenBank/DDBJ databases">
        <authorList>
            <person name="Hausmann B."/>
        </authorList>
    </citation>
    <scope>NUCLEOTIDE SEQUENCE [LARGE SCALE GENOMIC DNA]</scope>
    <source>
        <strain evidence="4">Peat soil MAG SbA5</strain>
    </source>
</reference>
<dbReference type="PANTHER" id="PTHR43739">
    <property type="entry name" value="XYLOGLUCANASE (EUROFUNG)"/>
    <property type="match status" value="1"/>
</dbReference>
<dbReference type="SUPFAM" id="SSF50939">
    <property type="entry name" value="Sialidases"/>
    <property type="match status" value="1"/>
</dbReference>
<proteinExistence type="predicted"/>
<dbReference type="InterPro" id="IPR036278">
    <property type="entry name" value="Sialidase_sf"/>
</dbReference>
<gene>
    <name evidence="3" type="ORF">SBA5_10084</name>
</gene>
<dbReference type="InterPro" id="IPR052025">
    <property type="entry name" value="Xyloglucanase_GH74"/>
</dbReference>
<dbReference type="Proteomes" id="UP000239735">
    <property type="component" value="Unassembled WGS sequence"/>
</dbReference>
<dbReference type="Gene3D" id="2.130.10.10">
    <property type="entry name" value="YVTN repeat-like/Quinoprotein amine dehydrogenase"/>
    <property type="match status" value="4"/>
</dbReference>
<organism evidence="3 4">
    <name type="scientific">Candidatus Sulfuritelmatomonas gaucii</name>
    <dbReference type="NCBI Taxonomy" id="2043161"/>
    <lineage>
        <taxon>Bacteria</taxon>
        <taxon>Pseudomonadati</taxon>
        <taxon>Acidobacteriota</taxon>
        <taxon>Terriglobia</taxon>
        <taxon>Terriglobales</taxon>
        <taxon>Acidobacteriaceae</taxon>
        <taxon>Candidatus Sulfuritelmatomonas</taxon>
    </lineage>
</organism>